<evidence type="ECO:0000313" key="5">
    <source>
        <dbReference type="Proteomes" id="UP001058271"/>
    </source>
</evidence>
<keyword evidence="3" id="KW-0732">Signal</keyword>
<reference evidence="4" key="1">
    <citation type="submission" date="2021-04" db="EMBL/GenBank/DDBJ databases">
        <title>Biosynthetic gene clusters of Dactylosporangioum roseum.</title>
        <authorList>
            <person name="Hartkoorn R.C."/>
            <person name="Beaudoing E."/>
            <person name="Hot D."/>
            <person name="Moureu S."/>
        </authorList>
    </citation>
    <scope>NUCLEOTIDE SEQUENCE</scope>
    <source>
        <strain evidence="4">NRRL B-16295</strain>
    </source>
</reference>
<keyword evidence="2" id="KW-0812">Transmembrane</keyword>
<sequence length="476" mass="49138">MEAPAGHPTRWRLRAGSLIVLSTVCSLVFAAPAHAEPGGGESSPPPAEVPTSAPPVTEEPTTQAPTSDAPTSGPTTQGPQLPVVVHAFKMSVSDVEVGDAYWRGDGAAELVIVVQNVGRNVGDDTVTGYYVFPSGTQATGAYGTDGCQVNNGALSFRCGLGERAVGRVVVKVNVDPGVWKLPGNGSVTASVTGAPDTTRNFAIVFKSQPPTPGIALSASQPQLPAVATPQAQTAQIQVKLRNTGAVKGFGAVELVTPAGVDLTSFPSVCRTHRKLENNRHRCEFGDVAAGKEITAGFGLTVSAEARVELPLTGTVHGYLTPVGRDTIESRADYRISAPPVAGESPLPTDAPAAPLVAPAAAGGKADDGSGGNLLSAGRLSSAPFVVGVIGLAALLGFLVVFSLRRRMRDDRDELSADEVEDVVLVPAGGVGQERMPLLAPRPPIPRALTLPRLPPGPVAGSGFRSRDELHDEDRDR</sequence>
<keyword evidence="2" id="KW-1133">Transmembrane helix</keyword>
<feature type="signal peptide" evidence="3">
    <location>
        <begin position="1"/>
        <end position="35"/>
    </location>
</feature>
<dbReference type="Proteomes" id="UP001058271">
    <property type="component" value="Chromosome"/>
</dbReference>
<keyword evidence="2" id="KW-0472">Membrane</keyword>
<evidence type="ECO:0000256" key="1">
    <source>
        <dbReference type="SAM" id="MobiDB-lite"/>
    </source>
</evidence>
<dbReference type="EMBL" id="CP073721">
    <property type="protein sequence ID" value="UWZ37339.1"/>
    <property type="molecule type" value="Genomic_DNA"/>
</dbReference>
<evidence type="ECO:0000256" key="3">
    <source>
        <dbReference type="SAM" id="SignalP"/>
    </source>
</evidence>
<protein>
    <recommendedName>
        <fullName evidence="6">DUF11 domain-containing protein</fullName>
    </recommendedName>
</protein>
<feature type="compositionally biased region" description="Polar residues" evidence="1">
    <location>
        <begin position="59"/>
        <end position="79"/>
    </location>
</feature>
<evidence type="ECO:0008006" key="6">
    <source>
        <dbReference type="Google" id="ProtNLM"/>
    </source>
</evidence>
<feature type="region of interest" description="Disordered" evidence="1">
    <location>
        <begin position="34"/>
        <end position="80"/>
    </location>
</feature>
<feature type="region of interest" description="Disordered" evidence="1">
    <location>
        <begin position="434"/>
        <end position="476"/>
    </location>
</feature>
<feature type="region of interest" description="Disordered" evidence="1">
    <location>
        <begin position="338"/>
        <end position="366"/>
    </location>
</feature>
<feature type="compositionally biased region" description="Basic and acidic residues" evidence="1">
    <location>
        <begin position="464"/>
        <end position="476"/>
    </location>
</feature>
<accession>A0ABY5Z6Q0</accession>
<name>A0ABY5Z6Q0_9ACTN</name>
<feature type="chain" id="PRO_5045386365" description="DUF11 domain-containing protein" evidence="3">
    <location>
        <begin position="36"/>
        <end position="476"/>
    </location>
</feature>
<proteinExistence type="predicted"/>
<gene>
    <name evidence="4" type="ORF">Drose_03370</name>
</gene>
<feature type="transmembrane region" description="Helical" evidence="2">
    <location>
        <begin position="382"/>
        <end position="403"/>
    </location>
</feature>
<keyword evidence="5" id="KW-1185">Reference proteome</keyword>
<organism evidence="4 5">
    <name type="scientific">Dactylosporangium roseum</name>
    <dbReference type="NCBI Taxonomy" id="47989"/>
    <lineage>
        <taxon>Bacteria</taxon>
        <taxon>Bacillati</taxon>
        <taxon>Actinomycetota</taxon>
        <taxon>Actinomycetes</taxon>
        <taxon>Micromonosporales</taxon>
        <taxon>Micromonosporaceae</taxon>
        <taxon>Dactylosporangium</taxon>
    </lineage>
</organism>
<evidence type="ECO:0000256" key="2">
    <source>
        <dbReference type="SAM" id="Phobius"/>
    </source>
</evidence>
<dbReference type="RefSeq" id="WP_260726699.1">
    <property type="nucleotide sequence ID" value="NZ_BAAABS010000079.1"/>
</dbReference>
<evidence type="ECO:0000313" key="4">
    <source>
        <dbReference type="EMBL" id="UWZ37339.1"/>
    </source>
</evidence>
<feature type="compositionally biased region" description="Low complexity" evidence="1">
    <location>
        <begin position="345"/>
        <end position="363"/>
    </location>
</feature>